<dbReference type="PANTHER" id="PTHR43312:SF2">
    <property type="entry name" value="OXIDOREDUCTASE"/>
    <property type="match status" value="1"/>
</dbReference>
<dbReference type="CDD" id="cd19096">
    <property type="entry name" value="AKR_Fe-S_oxidoreductase"/>
    <property type="match status" value="1"/>
</dbReference>
<keyword evidence="6" id="KW-1185">Reference proteome</keyword>
<dbReference type="PROSITE" id="PS51379">
    <property type="entry name" value="4FE4S_FER_2"/>
    <property type="match status" value="1"/>
</dbReference>
<organism evidence="5 6">
    <name type="scientific">Sporomusa acidovorans (strain ATCC 49682 / DSM 3132 / Mol)</name>
    <dbReference type="NCBI Taxonomy" id="1123286"/>
    <lineage>
        <taxon>Bacteria</taxon>
        <taxon>Bacillati</taxon>
        <taxon>Bacillota</taxon>
        <taxon>Negativicutes</taxon>
        <taxon>Selenomonadales</taxon>
        <taxon>Sporomusaceae</taxon>
        <taxon>Sporomusa</taxon>
    </lineage>
</organism>
<keyword evidence="2" id="KW-0408">Iron</keyword>
<name>A0ABZ3J1B5_SPOA4</name>
<dbReference type="Gene3D" id="3.20.20.100">
    <property type="entry name" value="NADP-dependent oxidoreductase domain"/>
    <property type="match status" value="1"/>
</dbReference>
<dbReference type="InterPro" id="IPR017896">
    <property type="entry name" value="4Fe4S_Fe-S-bd"/>
</dbReference>
<dbReference type="Pfam" id="PF13187">
    <property type="entry name" value="Fer4_9"/>
    <property type="match status" value="1"/>
</dbReference>
<dbReference type="InterPro" id="IPR053135">
    <property type="entry name" value="AKR2_Oxidoreductase"/>
</dbReference>
<evidence type="ECO:0000259" key="4">
    <source>
        <dbReference type="PROSITE" id="PS51379"/>
    </source>
</evidence>
<evidence type="ECO:0000313" key="6">
    <source>
        <dbReference type="Proteomes" id="UP000216052"/>
    </source>
</evidence>
<dbReference type="InterPro" id="IPR036812">
    <property type="entry name" value="NAD(P)_OxRdtase_dom_sf"/>
</dbReference>
<dbReference type="Proteomes" id="UP000216052">
    <property type="component" value="Chromosome"/>
</dbReference>
<dbReference type="EMBL" id="CP155571">
    <property type="protein sequence ID" value="XFO72144.1"/>
    <property type="molecule type" value="Genomic_DNA"/>
</dbReference>
<dbReference type="InterPro" id="IPR023210">
    <property type="entry name" value="NADP_OxRdtase_dom"/>
</dbReference>
<keyword evidence="1" id="KW-0479">Metal-binding</keyword>
<accession>A0ABZ3J1B5</accession>
<proteinExistence type="predicted"/>
<keyword evidence="3" id="KW-0411">Iron-sulfur</keyword>
<evidence type="ECO:0000256" key="1">
    <source>
        <dbReference type="ARBA" id="ARBA00022723"/>
    </source>
</evidence>
<reference evidence="5" key="1">
    <citation type="submission" date="2024-05" db="EMBL/GenBank/DDBJ databases">
        <title>Isolation and characterization of Sporomusa carbonis sp. nov., a carboxydotrophic hydrogenogen in the genus of Sporomusa isolated from a charcoal burning pile.</title>
        <authorList>
            <person name="Boeer T."/>
            <person name="Rosenbaum F."/>
            <person name="Eysell L."/>
            <person name="Mueller V."/>
            <person name="Daniel R."/>
            <person name="Poehlein A."/>
        </authorList>
    </citation>
    <scope>NUCLEOTIDE SEQUENCE [LARGE SCALE GENOMIC DNA]</scope>
    <source>
        <strain evidence="5">DSM 3132</strain>
    </source>
</reference>
<dbReference type="RefSeq" id="WP_093796530.1">
    <property type="nucleotide sequence ID" value="NZ_CP155571.1"/>
</dbReference>
<sequence length="379" mass="43121">MEKKLGFGCMRLPLLDKNDQTSFDTETLNKLVDTFLEKGFTYFDTAYAYHGFKSEEAVKEALVKRHKRNEFTLATKLPPRMLQEKGDQEKIFNEQLEKCGVEFFDYYLIHNIGVSAYQQACKFDTFNFVLNKKKEGKIKNVGMSFHDTPEVLDEILTAHPELDFVQLQINYIDWDNPGIQSRRCHEVAKKHNMPIFVMEPCKGGNLAEVPEKAGKLMNAYNPNASIPSWAIRFAASQAGVTMVLSGMNTMEQVLDNTSYMEDFKPLNAEEYKIINQVIDIINENTAIPCTTCRYCEAGCPKKIAIPDYFALYNSSKRAVTDNISSQFVYYLNLTSNHGKAGDCIECKQCEKACPHHLKIVEHLKDVSELFDHGPGLPSK</sequence>
<dbReference type="InterPro" id="IPR017900">
    <property type="entry name" value="4Fe4S_Fe_S_CS"/>
</dbReference>
<dbReference type="Pfam" id="PF00248">
    <property type="entry name" value="Aldo_ket_red"/>
    <property type="match status" value="1"/>
</dbReference>
<protein>
    <recommendedName>
        <fullName evidence="4">4Fe-4S ferredoxin-type domain-containing protein</fullName>
    </recommendedName>
</protein>
<evidence type="ECO:0000256" key="2">
    <source>
        <dbReference type="ARBA" id="ARBA00023004"/>
    </source>
</evidence>
<feature type="domain" description="4Fe-4S ferredoxin-type" evidence="4">
    <location>
        <begin position="334"/>
        <end position="362"/>
    </location>
</feature>
<dbReference type="PANTHER" id="PTHR43312">
    <property type="entry name" value="D-THREO-ALDOSE 1-DEHYDROGENASE"/>
    <property type="match status" value="1"/>
</dbReference>
<evidence type="ECO:0000313" key="5">
    <source>
        <dbReference type="EMBL" id="XFO72144.1"/>
    </source>
</evidence>
<dbReference type="SUPFAM" id="SSF51430">
    <property type="entry name" value="NAD(P)-linked oxidoreductase"/>
    <property type="match status" value="1"/>
</dbReference>
<evidence type="ECO:0000256" key="3">
    <source>
        <dbReference type="ARBA" id="ARBA00023014"/>
    </source>
</evidence>
<gene>
    <name evidence="5" type="ORF">SPACI_021900</name>
</gene>
<dbReference type="PROSITE" id="PS00198">
    <property type="entry name" value="4FE4S_FER_1"/>
    <property type="match status" value="1"/>
</dbReference>
<dbReference type="SUPFAM" id="SSF46548">
    <property type="entry name" value="alpha-helical ferredoxin"/>
    <property type="match status" value="1"/>
</dbReference>